<proteinExistence type="predicted"/>
<dbReference type="Proteomes" id="UP001360953">
    <property type="component" value="Unassembled WGS sequence"/>
</dbReference>
<keyword evidence="3" id="KW-1185">Reference proteome</keyword>
<feature type="compositionally biased region" description="Polar residues" evidence="1">
    <location>
        <begin position="24"/>
        <end position="53"/>
    </location>
</feature>
<dbReference type="GeneID" id="92027984"/>
<feature type="region of interest" description="Disordered" evidence="1">
    <location>
        <begin position="274"/>
        <end position="293"/>
    </location>
</feature>
<dbReference type="EMBL" id="JBBPEH010000004">
    <property type="protein sequence ID" value="KAK7539489.1"/>
    <property type="molecule type" value="Genomic_DNA"/>
</dbReference>
<organism evidence="2 3">
    <name type="scientific">Phyllosticta citribraziliensis</name>
    <dbReference type="NCBI Taxonomy" id="989973"/>
    <lineage>
        <taxon>Eukaryota</taxon>
        <taxon>Fungi</taxon>
        <taxon>Dikarya</taxon>
        <taxon>Ascomycota</taxon>
        <taxon>Pezizomycotina</taxon>
        <taxon>Dothideomycetes</taxon>
        <taxon>Dothideomycetes incertae sedis</taxon>
        <taxon>Botryosphaeriales</taxon>
        <taxon>Phyllostictaceae</taxon>
        <taxon>Phyllosticta</taxon>
    </lineage>
</organism>
<sequence>MENAAWNHQYYNNQYPSAAAVQSHPPQNEPAFNSVTYGQPFSQDANWEQPFNGSSRSFEAAAAPLMGIPTHQQQQAWPAPPPHQAPREQHFSSIGAGRVHHGSVHNANAVQDVGRPVYIPSTEVTFEPNYPSALPKLLQRQGEIISDRTEEPDEEAESPMEGPALRISCPYYLRAPHAEHRSSACRGRAFLDISRLKDHLVKIHDTRIPKRMTGQSTEAKWKSIWKNLFGDNWPDKEIPVHCTYCLHSADGAAPADLNTFRRLDGDRSVREACPGLDRGELSRRTHRRSQEGI</sequence>
<gene>
    <name evidence="2" type="ORF">J3D65DRAFT_281444</name>
</gene>
<accession>A0ABR1LWD8</accession>
<feature type="region of interest" description="Disordered" evidence="1">
    <location>
        <begin position="19"/>
        <end position="53"/>
    </location>
</feature>
<evidence type="ECO:0000313" key="3">
    <source>
        <dbReference type="Proteomes" id="UP001360953"/>
    </source>
</evidence>
<feature type="compositionally biased region" description="Basic and acidic residues" evidence="1">
    <location>
        <begin position="277"/>
        <end position="293"/>
    </location>
</feature>
<comment type="caution">
    <text evidence="2">The sequence shown here is derived from an EMBL/GenBank/DDBJ whole genome shotgun (WGS) entry which is preliminary data.</text>
</comment>
<protein>
    <submittedName>
        <fullName evidence="2">Uncharacterized protein</fullName>
    </submittedName>
</protein>
<name>A0ABR1LWD8_9PEZI</name>
<reference evidence="2 3" key="1">
    <citation type="submission" date="2024-04" db="EMBL/GenBank/DDBJ databases">
        <title>Phyllosticta paracitricarpa is synonymous to the EU quarantine fungus P. citricarpa based on phylogenomic analyses.</title>
        <authorList>
            <consortium name="Lawrence Berkeley National Laboratory"/>
            <person name="Van ingen-buijs V.A."/>
            <person name="Van westerhoven A.C."/>
            <person name="Haridas S."/>
            <person name="Skiadas P."/>
            <person name="Martin F."/>
            <person name="Groenewald J.Z."/>
            <person name="Crous P.W."/>
            <person name="Seidl M.F."/>
        </authorList>
    </citation>
    <scope>NUCLEOTIDE SEQUENCE [LARGE SCALE GENOMIC DNA]</scope>
    <source>
        <strain evidence="2 3">CPC 17464</strain>
    </source>
</reference>
<evidence type="ECO:0000313" key="2">
    <source>
        <dbReference type="EMBL" id="KAK7539489.1"/>
    </source>
</evidence>
<evidence type="ECO:0000256" key="1">
    <source>
        <dbReference type="SAM" id="MobiDB-lite"/>
    </source>
</evidence>
<dbReference type="RefSeq" id="XP_066656760.1">
    <property type="nucleotide sequence ID" value="XM_066795078.1"/>
</dbReference>